<dbReference type="SUPFAM" id="SSF46785">
    <property type="entry name" value="Winged helix' DNA-binding domain"/>
    <property type="match status" value="1"/>
</dbReference>
<name>A0ABM8FXH8_9MICO</name>
<dbReference type="PROSITE" id="PS50931">
    <property type="entry name" value="HTH_LYSR"/>
    <property type="match status" value="1"/>
</dbReference>
<dbReference type="EMBL" id="AP027728">
    <property type="protein sequence ID" value="BDZ40419.1"/>
    <property type="molecule type" value="Genomic_DNA"/>
</dbReference>
<evidence type="ECO:0000313" key="6">
    <source>
        <dbReference type="EMBL" id="BDZ40419.1"/>
    </source>
</evidence>
<dbReference type="SUPFAM" id="SSF53850">
    <property type="entry name" value="Periplasmic binding protein-like II"/>
    <property type="match status" value="1"/>
</dbReference>
<dbReference type="Gene3D" id="1.10.10.10">
    <property type="entry name" value="Winged helix-like DNA-binding domain superfamily/Winged helix DNA-binding domain"/>
    <property type="match status" value="1"/>
</dbReference>
<evidence type="ECO:0000256" key="4">
    <source>
        <dbReference type="ARBA" id="ARBA00023163"/>
    </source>
</evidence>
<accession>A0ABM8FXH8</accession>
<keyword evidence="2" id="KW-0805">Transcription regulation</keyword>
<protein>
    <submittedName>
        <fullName evidence="6">LysR family transcriptional regulator</fullName>
    </submittedName>
</protein>
<evidence type="ECO:0000313" key="7">
    <source>
        <dbReference type="Proteomes" id="UP001321543"/>
    </source>
</evidence>
<dbReference type="InterPro" id="IPR005119">
    <property type="entry name" value="LysR_subst-bd"/>
</dbReference>
<proteinExistence type="inferred from homology"/>
<dbReference type="PANTHER" id="PTHR30346">
    <property type="entry name" value="TRANSCRIPTIONAL DUAL REGULATOR HCAR-RELATED"/>
    <property type="match status" value="1"/>
</dbReference>
<evidence type="ECO:0000256" key="1">
    <source>
        <dbReference type="ARBA" id="ARBA00009437"/>
    </source>
</evidence>
<dbReference type="InterPro" id="IPR036390">
    <property type="entry name" value="WH_DNA-bd_sf"/>
</dbReference>
<organism evidence="6 7">
    <name type="scientific">Microbacterium suwonense</name>
    <dbReference type="NCBI Taxonomy" id="683047"/>
    <lineage>
        <taxon>Bacteria</taxon>
        <taxon>Bacillati</taxon>
        <taxon>Actinomycetota</taxon>
        <taxon>Actinomycetes</taxon>
        <taxon>Micrococcales</taxon>
        <taxon>Microbacteriaceae</taxon>
        <taxon>Microbacterium</taxon>
    </lineage>
</organism>
<dbReference type="Pfam" id="PF00126">
    <property type="entry name" value="HTH_1"/>
    <property type="match status" value="1"/>
</dbReference>
<sequence length="297" mass="32764">MFELRRLRLLHELALRGTIAEVAASLSYSPSTVSQQLSLLEREAGVTLLEPDGRRVRLTPQGRMLAQHAARALELDEAARAELIDTPGWEPVRLSAMPTAAETIVPAALTALAERAPELRVELAELPPEESLFELWARRFDLVIAEQYPGYTREQRDGVEHDLLGEDPIRIVLPPSEHPTQLSDLRDRAWVMEPEGTAARQWAVQQCRAAGFEPDVRFEAADLTTHVRLVASGHAVGMLPDLIWGDEPSPLTVADLPGSPVREVFTAVRTSSHADESVSLVRAALRDAFAAHRRVAP</sequence>
<feature type="domain" description="HTH lysR-type" evidence="5">
    <location>
        <begin position="2"/>
        <end position="59"/>
    </location>
</feature>
<dbReference type="RefSeq" id="WP_286300940.1">
    <property type="nucleotide sequence ID" value="NZ_AP027728.1"/>
</dbReference>
<gene>
    <name evidence="6" type="ORF">GCM10025863_30330</name>
</gene>
<keyword evidence="3" id="KW-0238">DNA-binding</keyword>
<evidence type="ECO:0000259" key="5">
    <source>
        <dbReference type="PROSITE" id="PS50931"/>
    </source>
</evidence>
<dbReference type="InterPro" id="IPR000847">
    <property type="entry name" value="LysR_HTH_N"/>
</dbReference>
<comment type="similarity">
    <text evidence="1">Belongs to the LysR transcriptional regulatory family.</text>
</comment>
<dbReference type="PANTHER" id="PTHR30346:SF29">
    <property type="entry name" value="LYSR SUBSTRATE-BINDING"/>
    <property type="match status" value="1"/>
</dbReference>
<dbReference type="Pfam" id="PF03466">
    <property type="entry name" value="LysR_substrate"/>
    <property type="match status" value="1"/>
</dbReference>
<dbReference type="Gene3D" id="3.40.190.10">
    <property type="entry name" value="Periplasmic binding protein-like II"/>
    <property type="match status" value="2"/>
</dbReference>
<evidence type="ECO:0000256" key="2">
    <source>
        <dbReference type="ARBA" id="ARBA00023015"/>
    </source>
</evidence>
<keyword evidence="4" id="KW-0804">Transcription</keyword>
<keyword evidence="7" id="KW-1185">Reference proteome</keyword>
<evidence type="ECO:0000256" key="3">
    <source>
        <dbReference type="ARBA" id="ARBA00023125"/>
    </source>
</evidence>
<dbReference type="InterPro" id="IPR036388">
    <property type="entry name" value="WH-like_DNA-bd_sf"/>
</dbReference>
<reference evidence="7" key="1">
    <citation type="journal article" date="2019" name="Int. J. Syst. Evol. Microbiol.">
        <title>The Global Catalogue of Microorganisms (GCM) 10K type strain sequencing project: providing services to taxonomists for standard genome sequencing and annotation.</title>
        <authorList>
            <consortium name="The Broad Institute Genomics Platform"/>
            <consortium name="The Broad Institute Genome Sequencing Center for Infectious Disease"/>
            <person name="Wu L."/>
            <person name="Ma J."/>
        </authorList>
    </citation>
    <scope>NUCLEOTIDE SEQUENCE [LARGE SCALE GENOMIC DNA]</scope>
    <source>
        <strain evidence="7">NBRC 106310</strain>
    </source>
</reference>
<dbReference type="Proteomes" id="UP001321543">
    <property type="component" value="Chromosome"/>
</dbReference>